<evidence type="ECO:0008006" key="5">
    <source>
        <dbReference type="Google" id="ProtNLM"/>
    </source>
</evidence>
<evidence type="ECO:0000256" key="2">
    <source>
        <dbReference type="SAM" id="SignalP"/>
    </source>
</evidence>
<accession>A0A6A6S5T2</accession>
<feature type="region of interest" description="Disordered" evidence="1">
    <location>
        <begin position="152"/>
        <end position="177"/>
    </location>
</feature>
<dbReference type="AlphaFoldDB" id="A0A6A6S5T2"/>
<feature type="compositionally biased region" description="Polar residues" evidence="1">
    <location>
        <begin position="156"/>
        <end position="177"/>
    </location>
</feature>
<organism evidence="3 4">
    <name type="scientific">Massarina eburnea CBS 473.64</name>
    <dbReference type="NCBI Taxonomy" id="1395130"/>
    <lineage>
        <taxon>Eukaryota</taxon>
        <taxon>Fungi</taxon>
        <taxon>Dikarya</taxon>
        <taxon>Ascomycota</taxon>
        <taxon>Pezizomycotina</taxon>
        <taxon>Dothideomycetes</taxon>
        <taxon>Pleosporomycetidae</taxon>
        <taxon>Pleosporales</taxon>
        <taxon>Massarineae</taxon>
        <taxon>Massarinaceae</taxon>
        <taxon>Massarina</taxon>
    </lineage>
</organism>
<evidence type="ECO:0000256" key="1">
    <source>
        <dbReference type="SAM" id="MobiDB-lite"/>
    </source>
</evidence>
<reference evidence="3" key="1">
    <citation type="journal article" date="2020" name="Stud. Mycol.">
        <title>101 Dothideomycetes genomes: a test case for predicting lifestyles and emergence of pathogens.</title>
        <authorList>
            <person name="Haridas S."/>
            <person name="Albert R."/>
            <person name="Binder M."/>
            <person name="Bloem J."/>
            <person name="Labutti K."/>
            <person name="Salamov A."/>
            <person name="Andreopoulos B."/>
            <person name="Baker S."/>
            <person name="Barry K."/>
            <person name="Bills G."/>
            <person name="Bluhm B."/>
            <person name="Cannon C."/>
            <person name="Castanera R."/>
            <person name="Culley D."/>
            <person name="Daum C."/>
            <person name="Ezra D."/>
            <person name="Gonzalez J."/>
            <person name="Henrissat B."/>
            <person name="Kuo A."/>
            <person name="Liang C."/>
            <person name="Lipzen A."/>
            <person name="Lutzoni F."/>
            <person name="Magnuson J."/>
            <person name="Mondo S."/>
            <person name="Nolan M."/>
            <person name="Ohm R."/>
            <person name="Pangilinan J."/>
            <person name="Park H.-J."/>
            <person name="Ramirez L."/>
            <person name="Alfaro M."/>
            <person name="Sun H."/>
            <person name="Tritt A."/>
            <person name="Yoshinaga Y."/>
            <person name="Zwiers L.-H."/>
            <person name="Turgeon B."/>
            <person name="Goodwin S."/>
            <person name="Spatafora J."/>
            <person name="Crous P."/>
            <person name="Grigoriev I."/>
        </authorList>
    </citation>
    <scope>NUCLEOTIDE SEQUENCE</scope>
    <source>
        <strain evidence="3">CBS 473.64</strain>
    </source>
</reference>
<feature type="chain" id="PRO_5025612781" description="Secreted protein" evidence="2">
    <location>
        <begin position="29"/>
        <end position="177"/>
    </location>
</feature>
<proteinExistence type="predicted"/>
<sequence length="177" mass="20328">MAKTWLSHRLLGHLLSTFFLYAVHRCSGDDMSFIPSSFLPSISLFKTILYSDICSYSDICAYTPVRNHDSLTKQTTKTAPHITTSKDINISNFFWYFLTYLNEQRKVKHQYIATRRSDTPGHRQGKDRNKAAAENDATRAIATTRATLIEKKKQETTQNMICAARTSQQQSRALQRE</sequence>
<dbReference type="Proteomes" id="UP000799753">
    <property type="component" value="Unassembled WGS sequence"/>
</dbReference>
<dbReference type="EMBL" id="MU006780">
    <property type="protein sequence ID" value="KAF2643089.1"/>
    <property type="molecule type" value="Genomic_DNA"/>
</dbReference>
<protein>
    <recommendedName>
        <fullName evidence="5">Secreted protein</fullName>
    </recommendedName>
</protein>
<feature type="signal peptide" evidence="2">
    <location>
        <begin position="1"/>
        <end position="28"/>
    </location>
</feature>
<name>A0A6A6S5T2_9PLEO</name>
<keyword evidence="2" id="KW-0732">Signal</keyword>
<evidence type="ECO:0000313" key="3">
    <source>
        <dbReference type="EMBL" id="KAF2643089.1"/>
    </source>
</evidence>
<feature type="region of interest" description="Disordered" evidence="1">
    <location>
        <begin position="116"/>
        <end position="137"/>
    </location>
</feature>
<keyword evidence="4" id="KW-1185">Reference proteome</keyword>
<gene>
    <name evidence="3" type="ORF">P280DRAFT_243748</name>
</gene>
<evidence type="ECO:0000313" key="4">
    <source>
        <dbReference type="Proteomes" id="UP000799753"/>
    </source>
</evidence>